<evidence type="ECO:0000256" key="2">
    <source>
        <dbReference type="PROSITE-ProRule" id="PRU00335"/>
    </source>
</evidence>
<accession>A0A1Z5I9P1</accession>
<name>A0A1Z5I9P1_9LACO</name>
<dbReference type="PROSITE" id="PS50977">
    <property type="entry name" value="HTH_TETR_2"/>
    <property type="match status" value="1"/>
</dbReference>
<dbReference type="Proteomes" id="UP000198374">
    <property type="component" value="Unassembled WGS sequence"/>
</dbReference>
<dbReference type="AlphaFoldDB" id="A0A1Z5I9P1"/>
<dbReference type="RefSeq" id="WP_089108124.1">
    <property type="nucleotide sequence ID" value="NZ_BCMF01000001.1"/>
</dbReference>
<evidence type="ECO:0000259" key="3">
    <source>
        <dbReference type="PROSITE" id="PS50977"/>
    </source>
</evidence>
<dbReference type="InterPro" id="IPR001647">
    <property type="entry name" value="HTH_TetR"/>
</dbReference>
<dbReference type="EMBL" id="BCMF01000001">
    <property type="protein sequence ID" value="GAW98295.1"/>
    <property type="molecule type" value="Genomic_DNA"/>
</dbReference>
<evidence type="ECO:0000313" key="5">
    <source>
        <dbReference type="Proteomes" id="UP000198374"/>
    </source>
</evidence>
<dbReference type="GO" id="GO:0003677">
    <property type="term" value="F:DNA binding"/>
    <property type="evidence" value="ECO:0007669"/>
    <property type="project" value="UniProtKB-UniRule"/>
</dbReference>
<gene>
    <name evidence="4" type="primary">tetR_4</name>
    <name evidence="4" type="ORF">IWT30_00239</name>
</gene>
<reference evidence="4 5" key="1">
    <citation type="submission" date="2015-11" db="EMBL/GenBank/DDBJ databases">
        <title>Draft genome sequences of new species of the genus Lactobacillus isolated from orchardgrass silage.</title>
        <authorList>
            <person name="Tohno M."/>
            <person name="Tanizawa Y."/>
            <person name="Arita M."/>
        </authorList>
    </citation>
    <scope>NUCLEOTIDE SEQUENCE [LARGE SCALE GENOMIC DNA]</scope>
    <source>
        <strain evidence="4 5">IWT30</strain>
    </source>
</reference>
<dbReference type="SUPFAM" id="SSF46689">
    <property type="entry name" value="Homeodomain-like"/>
    <property type="match status" value="1"/>
</dbReference>
<feature type="DNA-binding region" description="H-T-H motif" evidence="2">
    <location>
        <begin position="28"/>
        <end position="47"/>
    </location>
</feature>
<dbReference type="Gene3D" id="1.10.357.10">
    <property type="entry name" value="Tetracycline Repressor, domain 2"/>
    <property type="match status" value="1"/>
</dbReference>
<dbReference type="OrthoDB" id="71867at2"/>
<proteinExistence type="predicted"/>
<sequence>MKRGQLSREIILEKGLEIASESGLNGITYNGLAREIGIRPQSMYRYLADIAAVKSGIVALYVQKLVTYLDGQINGLTGKTALRQLAINFIQFTRSGMPFTDMVWGISYYSDETEVAEAMNQLRQPIKQLVAEVSQDKQQVTANTALFLEFVVGHLALLTARKESGINQTIFEKNVDRIIDQF</sequence>
<dbReference type="InterPro" id="IPR009057">
    <property type="entry name" value="Homeodomain-like_sf"/>
</dbReference>
<organism evidence="4 5">
    <name type="scientific">Secundilactobacillus mixtipabuli</name>
    <dbReference type="NCBI Taxonomy" id="1435342"/>
    <lineage>
        <taxon>Bacteria</taxon>
        <taxon>Bacillati</taxon>
        <taxon>Bacillota</taxon>
        <taxon>Bacilli</taxon>
        <taxon>Lactobacillales</taxon>
        <taxon>Lactobacillaceae</taxon>
        <taxon>Secundilactobacillus</taxon>
    </lineage>
</organism>
<evidence type="ECO:0000313" key="4">
    <source>
        <dbReference type="EMBL" id="GAW98295.1"/>
    </source>
</evidence>
<keyword evidence="1 2" id="KW-0238">DNA-binding</keyword>
<evidence type="ECO:0000256" key="1">
    <source>
        <dbReference type="ARBA" id="ARBA00023125"/>
    </source>
</evidence>
<protein>
    <submittedName>
        <fullName evidence="4">TetR family transcriptional regulator</fullName>
    </submittedName>
</protein>
<comment type="caution">
    <text evidence="4">The sequence shown here is derived from an EMBL/GenBank/DDBJ whole genome shotgun (WGS) entry which is preliminary data.</text>
</comment>
<keyword evidence="5" id="KW-1185">Reference proteome</keyword>
<feature type="domain" description="HTH tetR-type" evidence="3">
    <location>
        <begin position="5"/>
        <end position="65"/>
    </location>
</feature>